<feature type="compositionally biased region" description="Polar residues" evidence="1">
    <location>
        <begin position="192"/>
        <end position="203"/>
    </location>
</feature>
<evidence type="ECO:0000256" key="1">
    <source>
        <dbReference type="SAM" id="MobiDB-lite"/>
    </source>
</evidence>
<feature type="compositionally biased region" description="Basic and acidic residues" evidence="1">
    <location>
        <begin position="204"/>
        <end position="216"/>
    </location>
</feature>
<name>A0A9P4QUP2_9PLEO</name>
<evidence type="ECO:0000313" key="2">
    <source>
        <dbReference type="EMBL" id="KAF2731663.1"/>
    </source>
</evidence>
<organism evidence="2 3">
    <name type="scientific">Polyplosphaeria fusca</name>
    <dbReference type="NCBI Taxonomy" id="682080"/>
    <lineage>
        <taxon>Eukaryota</taxon>
        <taxon>Fungi</taxon>
        <taxon>Dikarya</taxon>
        <taxon>Ascomycota</taxon>
        <taxon>Pezizomycotina</taxon>
        <taxon>Dothideomycetes</taxon>
        <taxon>Pleosporomycetidae</taxon>
        <taxon>Pleosporales</taxon>
        <taxon>Tetraplosphaeriaceae</taxon>
        <taxon>Polyplosphaeria</taxon>
    </lineage>
</organism>
<gene>
    <name evidence="2" type="ORF">EJ04DRAFT_498305</name>
</gene>
<reference evidence="2" key="1">
    <citation type="journal article" date="2020" name="Stud. Mycol.">
        <title>101 Dothideomycetes genomes: a test case for predicting lifestyles and emergence of pathogens.</title>
        <authorList>
            <person name="Haridas S."/>
            <person name="Albert R."/>
            <person name="Binder M."/>
            <person name="Bloem J."/>
            <person name="Labutti K."/>
            <person name="Salamov A."/>
            <person name="Andreopoulos B."/>
            <person name="Baker S."/>
            <person name="Barry K."/>
            <person name="Bills G."/>
            <person name="Bluhm B."/>
            <person name="Cannon C."/>
            <person name="Castanera R."/>
            <person name="Culley D."/>
            <person name="Daum C."/>
            <person name="Ezra D."/>
            <person name="Gonzalez J."/>
            <person name="Henrissat B."/>
            <person name="Kuo A."/>
            <person name="Liang C."/>
            <person name="Lipzen A."/>
            <person name="Lutzoni F."/>
            <person name="Magnuson J."/>
            <person name="Mondo S."/>
            <person name="Nolan M."/>
            <person name="Ohm R."/>
            <person name="Pangilinan J."/>
            <person name="Park H.-J."/>
            <person name="Ramirez L."/>
            <person name="Alfaro M."/>
            <person name="Sun H."/>
            <person name="Tritt A."/>
            <person name="Yoshinaga Y."/>
            <person name="Zwiers L.-H."/>
            <person name="Turgeon B."/>
            <person name="Goodwin S."/>
            <person name="Spatafora J."/>
            <person name="Crous P."/>
            <person name="Grigoriev I."/>
        </authorList>
    </citation>
    <scope>NUCLEOTIDE SEQUENCE</scope>
    <source>
        <strain evidence="2">CBS 125425</strain>
    </source>
</reference>
<evidence type="ECO:0008006" key="4">
    <source>
        <dbReference type="Google" id="ProtNLM"/>
    </source>
</evidence>
<dbReference type="GO" id="GO:0008897">
    <property type="term" value="F:holo-[acyl-carrier-protein] synthase activity"/>
    <property type="evidence" value="ECO:0007669"/>
    <property type="project" value="InterPro"/>
</dbReference>
<protein>
    <recommendedName>
        <fullName evidence="4">4'-phosphopantetheinyl transferase domain-containing protein</fullName>
    </recommendedName>
</protein>
<evidence type="ECO:0000313" key="3">
    <source>
        <dbReference type="Proteomes" id="UP000799444"/>
    </source>
</evidence>
<feature type="region of interest" description="Disordered" evidence="1">
    <location>
        <begin position="175"/>
        <end position="216"/>
    </location>
</feature>
<dbReference type="AlphaFoldDB" id="A0A9P4QUP2"/>
<sequence>MPLHNFPFPFKVGTDICSIPRIRRILRRGIGKSDNETRPLSQFLSKLLTWPERVYFHDRFGDNQTAFKDIDRVSEFLAGRYISSYSQRPRALLLREPLPPFIAVDPSPTPGHSTDGAPRILKRYTFPRDFNIGELDGQWCEISISHDNGFATAMAIVPSIPPSWTASTATTASTALGEENPYEYLDHDSEHGTSSARQTTEASTQHDHDREREQPS</sequence>
<comment type="caution">
    <text evidence="2">The sequence shown here is derived from an EMBL/GenBank/DDBJ whole genome shotgun (WGS) entry which is preliminary data.</text>
</comment>
<accession>A0A9P4QUP2</accession>
<dbReference type="EMBL" id="ML996191">
    <property type="protein sequence ID" value="KAF2731663.1"/>
    <property type="molecule type" value="Genomic_DNA"/>
</dbReference>
<keyword evidence="3" id="KW-1185">Reference proteome</keyword>
<dbReference type="Proteomes" id="UP000799444">
    <property type="component" value="Unassembled WGS sequence"/>
</dbReference>
<dbReference type="GO" id="GO:0000287">
    <property type="term" value="F:magnesium ion binding"/>
    <property type="evidence" value="ECO:0007669"/>
    <property type="project" value="InterPro"/>
</dbReference>
<proteinExistence type="predicted"/>
<dbReference type="Gene3D" id="3.90.470.20">
    <property type="entry name" value="4'-phosphopantetheinyl transferase domain"/>
    <property type="match status" value="1"/>
</dbReference>
<dbReference type="OrthoDB" id="15433at2759"/>
<dbReference type="InterPro" id="IPR037143">
    <property type="entry name" value="4-PPantetheinyl_Trfase_dom_sf"/>
</dbReference>